<dbReference type="EMBL" id="JAUNZN010000001">
    <property type="protein sequence ID" value="KAK4829209.1"/>
    <property type="molecule type" value="Genomic_DNA"/>
</dbReference>
<keyword evidence="3" id="KW-1185">Reference proteome</keyword>
<accession>A0AAN7NRI4</accession>
<feature type="compositionally biased region" description="Polar residues" evidence="1">
    <location>
        <begin position="1"/>
        <end position="15"/>
    </location>
</feature>
<evidence type="ECO:0000313" key="3">
    <source>
        <dbReference type="Proteomes" id="UP001333110"/>
    </source>
</evidence>
<reference evidence="2 3" key="1">
    <citation type="journal article" date="2023" name="J. Hered.">
        <title>Chromosome-level genome of the wood stork (Mycteria americana) provides insight into avian chromosome evolution.</title>
        <authorList>
            <person name="Flamio R. Jr."/>
            <person name="Ramstad K.M."/>
        </authorList>
    </citation>
    <scope>NUCLEOTIDE SEQUENCE [LARGE SCALE GENOMIC DNA]</scope>
    <source>
        <strain evidence="2">JAX WOST 10</strain>
    </source>
</reference>
<evidence type="ECO:0000313" key="2">
    <source>
        <dbReference type="EMBL" id="KAK4829209.1"/>
    </source>
</evidence>
<proteinExistence type="predicted"/>
<name>A0AAN7NRI4_MYCAM</name>
<comment type="caution">
    <text evidence="2">The sequence shown here is derived from an EMBL/GenBank/DDBJ whole genome shotgun (WGS) entry which is preliminary data.</text>
</comment>
<organism evidence="2 3">
    <name type="scientific">Mycteria americana</name>
    <name type="common">Wood stork</name>
    <dbReference type="NCBI Taxonomy" id="33587"/>
    <lineage>
        <taxon>Eukaryota</taxon>
        <taxon>Metazoa</taxon>
        <taxon>Chordata</taxon>
        <taxon>Craniata</taxon>
        <taxon>Vertebrata</taxon>
        <taxon>Euteleostomi</taxon>
        <taxon>Archelosauria</taxon>
        <taxon>Archosauria</taxon>
        <taxon>Dinosauria</taxon>
        <taxon>Saurischia</taxon>
        <taxon>Theropoda</taxon>
        <taxon>Coelurosauria</taxon>
        <taxon>Aves</taxon>
        <taxon>Neognathae</taxon>
        <taxon>Neoaves</taxon>
        <taxon>Aequornithes</taxon>
        <taxon>Ciconiiformes</taxon>
        <taxon>Ciconiidae</taxon>
        <taxon>Mycteria</taxon>
    </lineage>
</organism>
<sequence length="616" mass="67832">MHQQQQRRATHTNENGDALLLPNSTANLPPTPLRQQGVPHHPPRHGRDGLRVFVQASMAIPARLSYEWWITRDLQDCVHSSFSQLFPVAGVGTRKTSDGERPSLCSALVRPHLEYCVQFWASQYKRGEAEGAGTVQPGEERAWGNFINVYKYLVEGNEGEGTRLFPVVSSDRIGGNGHKLKYRKFLLNTSKHLFTVRVVKHWHRLPREVVESPSLEMFKSRLDMALGNCSGWPCLSRELAQMTSRGPCQTQADLKDSRYTSRRGSVPLYQLREAHFGDRLFSGACSDRTRGNGFKLKEGRFRLGIRKKCFTLRVVKHWPRLPREVVAAPSLDTSKARLDGALSNLIWLKMALVTAGGLDEMAFKALDHSLAHWETNMSLLWDTAQEEPLGSLHRTPIASHLPTPGHHKTYCGHLVQEGQNSDFALHAICTLQTEMAVPPWGKLKTLEEKPRATGRGQKAWGPAEINQEVLAKGSGCPCKKQCVALVPHLGGHIALGSASSSDPWASLLLRKLLSLMQILLQESVFSHCCAGSEFLLADGGGTGDNQTCTTKTKEGGTLCVPNVKATTALLTTKTILETISQGLATAGISYDAENGAVLHNDGETKLDVDSLQARGD</sequence>
<feature type="region of interest" description="Disordered" evidence="1">
    <location>
        <begin position="1"/>
        <end position="48"/>
    </location>
</feature>
<dbReference type="AlphaFoldDB" id="A0AAN7NRI4"/>
<protein>
    <submittedName>
        <fullName evidence="2">Uncharacterized protein</fullName>
    </submittedName>
</protein>
<gene>
    <name evidence="2" type="ORF">QYF61_002474</name>
</gene>
<evidence type="ECO:0000256" key="1">
    <source>
        <dbReference type="SAM" id="MobiDB-lite"/>
    </source>
</evidence>
<dbReference type="Proteomes" id="UP001333110">
    <property type="component" value="Unassembled WGS sequence"/>
</dbReference>